<evidence type="ECO:0000313" key="5">
    <source>
        <dbReference type="EMBL" id="MDE8649052.1"/>
    </source>
</evidence>
<evidence type="ECO:0000313" key="6">
    <source>
        <dbReference type="Proteomes" id="UP001217325"/>
    </source>
</evidence>
<evidence type="ECO:0000256" key="2">
    <source>
        <dbReference type="ARBA" id="ARBA00022692"/>
    </source>
</evidence>
<dbReference type="PANTHER" id="PTHR30168">
    <property type="entry name" value="PUTATIVE MEMBRANE PROTEIN YPFJ"/>
    <property type="match status" value="1"/>
</dbReference>
<dbReference type="EMBL" id="JARDXE010000023">
    <property type="protein sequence ID" value="MDE8649052.1"/>
    <property type="molecule type" value="Genomic_DNA"/>
</dbReference>
<dbReference type="AlphaFoldDB" id="A0AAW6LN21"/>
<dbReference type="Proteomes" id="UP001217325">
    <property type="component" value="Unassembled WGS sequence"/>
</dbReference>
<organism evidence="5 6">
    <name type="scientific">Rhodococcus qingshengii</name>
    <dbReference type="NCBI Taxonomy" id="334542"/>
    <lineage>
        <taxon>Bacteria</taxon>
        <taxon>Bacillati</taxon>
        <taxon>Actinomycetota</taxon>
        <taxon>Actinomycetes</taxon>
        <taxon>Mycobacteriales</taxon>
        <taxon>Nocardiaceae</taxon>
        <taxon>Rhodococcus</taxon>
        <taxon>Rhodococcus erythropolis group</taxon>
    </lineage>
</organism>
<sequence>MTPSKKQAALIVVTSILAIALVVLAAIPLTGLAITKLGQADHTRQSGEIDATSGILTDGTMTFFDPECVPLPWVKRLDEQKRYAEKIISCMDAMWRPAIDQQFHKGMSIPTVILDSPNRPGEYICGKTEADEETSFYCNSNHKIRIWKYRGMTEHEMAQTVAHEYGHHIQNQIGVEESFRRMLATVQSDHRADRILHKRYEAQAECLGGFTFKYLLPEMADQFLADHDNGPEGEDINDTHPSYANNRMWFQRGMNSITSCDSWSAPESEVL</sequence>
<dbReference type="RefSeq" id="WP_275232757.1">
    <property type="nucleotide sequence ID" value="NZ_JARDXE010000023.1"/>
</dbReference>
<comment type="caution">
    <text evidence="5">The sequence shown here is derived from an EMBL/GenBank/DDBJ whole genome shotgun (WGS) entry which is preliminary data.</text>
</comment>
<comment type="subcellular location">
    <subcellularLocation>
        <location evidence="1">Membrane</location>
        <topology evidence="1">Single-pass membrane protein</topology>
    </subcellularLocation>
</comment>
<dbReference type="InterPro" id="IPR007343">
    <property type="entry name" value="Uncharacterised_pept_Zn_put"/>
</dbReference>
<name>A0AAW6LN21_RHOSG</name>
<dbReference type="PANTHER" id="PTHR30168:SF0">
    <property type="entry name" value="INNER MEMBRANE PROTEIN"/>
    <property type="match status" value="1"/>
</dbReference>
<keyword evidence="4" id="KW-0472">Membrane</keyword>
<keyword evidence="2" id="KW-0812">Transmembrane</keyword>
<evidence type="ECO:0000256" key="4">
    <source>
        <dbReference type="ARBA" id="ARBA00023136"/>
    </source>
</evidence>
<dbReference type="Pfam" id="PF04228">
    <property type="entry name" value="Zn_peptidase"/>
    <property type="match status" value="1"/>
</dbReference>
<reference evidence="5" key="1">
    <citation type="submission" date="2023-02" db="EMBL/GenBank/DDBJ databases">
        <title>A novel hydrolase synthesized by Rhodococcus erythropolis HQ is responsible for the detoxification of Zearalenone.</title>
        <authorList>
            <person name="Hu J."/>
            <person name="Xu J."/>
        </authorList>
    </citation>
    <scope>NUCLEOTIDE SEQUENCE</scope>
    <source>
        <strain evidence="5">HQ</strain>
    </source>
</reference>
<dbReference type="GO" id="GO:0016020">
    <property type="term" value="C:membrane"/>
    <property type="evidence" value="ECO:0007669"/>
    <property type="project" value="UniProtKB-SubCell"/>
</dbReference>
<evidence type="ECO:0000256" key="1">
    <source>
        <dbReference type="ARBA" id="ARBA00004167"/>
    </source>
</evidence>
<gene>
    <name evidence="5" type="ORF">PXH69_29180</name>
</gene>
<accession>A0AAW6LN21</accession>
<keyword evidence="3" id="KW-1133">Transmembrane helix</keyword>
<proteinExistence type="predicted"/>
<evidence type="ECO:0000256" key="3">
    <source>
        <dbReference type="ARBA" id="ARBA00022989"/>
    </source>
</evidence>
<protein>
    <submittedName>
        <fullName evidence="5">Neutral zinc metallopeptidase</fullName>
    </submittedName>
</protein>